<feature type="transmembrane region" description="Helical" evidence="1">
    <location>
        <begin position="12"/>
        <end position="33"/>
    </location>
</feature>
<reference evidence="2 3" key="1">
    <citation type="submission" date="2019-03" db="EMBL/GenBank/DDBJ databases">
        <title>Freshwater and sediment microbial communities from various areas in North America, analyzing microbe dynamics in response to fracking.</title>
        <authorList>
            <person name="Lamendella R."/>
        </authorList>
    </citation>
    <scope>NUCLEOTIDE SEQUENCE [LARGE SCALE GENOMIC DNA]</scope>
    <source>
        <strain evidence="2 3">175.2</strain>
    </source>
</reference>
<keyword evidence="1" id="KW-0812">Transmembrane</keyword>
<feature type="transmembrane region" description="Helical" evidence="1">
    <location>
        <begin position="39"/>
        <end position="59"/>
    </location>
</feature>
<name>A0A4R3NUL5_9HYPH</name>
<evidence type="ECO:0000313" key="3">
    <source>
        <dbReference type="Proteomes" id="UP000295097"/>
    </source>
</evidence>
<comment type="caution">
    <text evidence="2">The sequence shown here is derived from an EMBL/GenBank/DDBJ whole genome shotgun (WGS) entry which is preliminary data.</text>
</comment>
<gene>
    <name evidence="2" type="ORF">EDC90_1007145</name>
</gene>
<dbReference type="RefSeq" id="WP_132309945.1">
    <property type="nucleotide sequence ID" value="NZ_SMAR01000007.1"/>
</dbReference>
<dbReference type="OrthoDB" id="8305245at2"/>
<evidence type="ECO:0000313" key="2">
    <source>
        <dbReference type="EMBL" id="TCT41168.1"/>
    </source>
</evidence>
<evidence type="ECO:0000256" key="1">
    <source>
        <dbReference type="SAM" id="Phobius"/>
    </source>
</evidence>
<keyword evidence="1" id="KW-0472">Membrane</keyword>
<proteinExistence type="predicted"/>
<protein>
    <recommendedName>
        <fullName evidence="4">NAD(P)+ transhydrogenase beta chain</fullName>
    </recommendedName>
</protein>
<sequence length="83" mass="8843">MEKPSYRSSKRFMGISHALAWAVIFIIVAAASYGSDGALALAPTIIPLMVGMILALLGIHRGLGSIDMRTIARFGRDQPDKGA</sequence>
<dbReference type="Proteomes" id="UP000295097">
    <property type="component" value="Unassembled WGS sequence"/>
</dbReference>
<accession>A0A4R3NUL5</accession>
<evidence type="ECO:0008006" key="4">
    <source>
        <dbReference type="Google" id="ProtNLM"/>
    </source>
</evidence>
<organism evidence="2 3">
    <name type="scientific">Martelella mediterranea</name>
    <dbReference type="NCBI Taxonomy" id="293089"/>
    <lineage>
        <taxon>Bacteria</taxon>
        <taxon>Pseudomonadati</taxon>
        <taxon>Pseudomonadota</taxon>
        <taxon>Alphaproteobacteria</taxon>
        <taxon>Hyphomicrobiales</taxon>
        <taxon>Aurantimonadaceae</taxon>
        <taxon>Martelella</taxon>
    </lineage>
</organism>
<keyword evidence="3" id="KW-1185">Reference proteome</keyword>
<dbReference type="AlphaFoldDB" id="A0A4R3NUL5"/>
<dbReference type="EMBL" id="SMAR01000007">
    <property type="protein sequence ID" value="TCT41168.1"/>
    <property type="molecule type" value="Genomic_DNA"/>
</dbReference>
<keyword evidence="1" id="KW-1133">Transmembrane helix</keyword>